<dbReference type="Proteomes" id="UP000037151">
    <property type="component" value="Unassembled WGS sequence"/>
</dbReference>
<dbReference type="PANTHER" id="PTHR43433:SF5">
    <property type="entry name" value="AB HYDROLASE-1 DOMAIN-CONTAINING PROTEIN"/>
    <property type="match status" value="1"/>
</dbReference>
<evidence type="ECO:0000313" key="6">
    <source>
        <dbReference type="Proteomes" id="UP001272987"/>
    </source>
</evidence>
<dbReference type="EMBL" id="JARAWP010000004">
    <property type="protein sequence ID" value="MDX3017824.1"/>
    <property type="molecule type" value="Genomic_DNA"/>
</dbReference>
<reference evidence="2" key="1">
    <citation type="submission" date="2014-07" db="EMBL/GenBank/DDBJ databases">
        <title>A systematic study of Ichneumonosoma Meijere, Pelmatops Enderlein, Pseudopelmatops Shiraki and Soita Walker (Diptera: Tephritidae).</title>
        <authorList>
            <person name="Chen X.-L."/>
            <person name="Norrbom A."/>
            <person name="Zhu C.-D."/>
        </authorList>
    </citation>
    <scope>NUCLEOTIDE SEQUENCE</scope>
    <source>
        <strain evidence="2">NCPPB 4445</strain>
    </source>
</reference>
<name>A0A0L0K6I8_9ACTN</name>
<evidence type="ECO:0000259" key="1">
    <source>
        <dbReference type="Pfam" id="PF00561"/>
    </source>
</evidence>
<dbReference type="Proteomes" id="UP001272987">
    <property type="component" value="Unassembled WGS sequence"/>
</dbReference>
<dbReference type="InterPro" id="IPR029058">
    <property type="entry name" value="AB_hydrolase_fold"/>
</dbReference>
<gene>
    <name evidence="2" type="ORF">IQ63_19955</name>
    <name evidence="3" type="ORF">PV399_21045</name>
    <name evidence="4" type="ORF">PV666_08010</name>
</gene>
<dbReference type="PANTHER" id="PTHR43433">
    <property type="entry name" value="HYDROLASE, ALPHA/BETA FOLD FAMILY PROTEIN"/>
    <property type="match status" value="1"/>
</dbReference>
<dbReference type="PRINTS" id="PR00111">
    <property type="entry name" value="ABHYDROLASE"/>
</dbReference>
<evidence type="ECO:0000313" key="2">
    <source>
        <dbReference type="EMBL" id="KND33299.1"/>
    </source>
</evidence>
<accession>A0A0L0K6I8</accession>
<dbReference type="EMBL" id="JPPY01000124">
    <property type="protein sequence ID" value="KND33299.1"/>
    <property type="molecule type" value="Genomic_DNA"/>
</dbReference>
<evidence type="ECO:0000313" key="5">
    <source>
        <dbReference type="Proteomes" id="UP000037151"/>
    </source>
</evidence>
<evidence type="ECO:0000313" key="3">
    <source>
        <dbReference type="EMBL" id="MDX2962179.1"/>
    </source>
</evidence>
<dbReference type="InterPro" id="IPR050471">
    <property type="entry name" value="AB_hydrolase"/>
</dbReference>
<organism evidence="2 5">
    <name type="scientific">Streptomyces acidiscabies</name>
    <dbReference type="NCBI Taxonomy" id="42234"/>
    <lineage>
        <taxon>Bacteria</taxon>
        <taxon>Bacillati</taxon>
        <taxon>Actinomycetota</taxon>
        <taxon>Actinomycetes</taxon>
        <taxon>Kitasatosporales</taxon>
        <taxon>Streptomycetaceae</taxon>
        <taxon>Streptomyces</taxon>
    </lineage>
</organism>
<dbReference type="GO" id="GO:0046503">
    <property type="term" value="P:glycerolipid catabolic process"/>
    <property type="evidence" value="ECO:0007669"/>
    <property type="project" value="TreeGrafter"/>
</dbReference>
<sequence length="276" mass="29371">MPEIIRDGFRLTYQETGNGVPVVLVMGTGGSGRAWHLHQVPALAAAGHRVVTFDNRGVSPSDGSPPGFTVADMAADVAALIEHLGIGPCAVVGTSLGARIAAELALARPELVSRLVLMAARGRSDAMSTALTRAERELEDLGIELPPRYRAVVQVLQQLSRRSLADDRRTTDWLEVFELSTAAESTVRAQRGLYPMPDRLPAYRDIRAPSHVVSFSDDVLAPPSAGREIAAAIPGATFEVVDGCGHIGYLEHPDTVNRTLLAALRPAREPGVPAPV</sequence>
<keyword evidence="6" id="KW-1185">Reference proteome</keyword>
<dbReference type="Pfam" id="PF00561">
    <property type="entry name" value="Abhydrolase_1"/>
    <property type="match status" value="1"/>
</dbReference>
<dbReference type="GO" id="GO:0004806">
    <property type="term" value="F:triacylglycerol lipase activity"/>
    <property type="evidence" value="ECO:0007669"/>
    <property type="project" value="TreeGrafter"/>
</dbReference>
<dbReference type="PATRIC" id="fig|42234.21.peg.4112"/>
<dbReference type="RefSeq" id="WP_010355025.1">
    <property type="nucleotide sequence ID" value="NZ_CP122369.1"/>
</dbReference>
<evidence type="ECO:0000313" key="4">
    <source>
        <dbReference type="EMBL" id="MDX3017824.1"/>
    </source>
</evidence>
<dbReference type="OrthoDB" id="3210844at2"/>
<feature type="domain" description="AB hydrolase-1" evidence="1">
    <location>
        <begin position="21"/>
        <end position="253"/>
    </location>
</feature>
<proteinExistence type="predicted"/>
<reference evidence="3 6" key="3">
    <citation type="journal article" date="2023" name="Microb. Genom.">
        <title>Mesoterricola silvestris gen. nov., sp. nov., Mesoterricola sediminis sp. nov., Geothrix oryzae sp. nov., Geothrix edaphica sp. nov., Geothrix rubra sp. nov., and Geothrix limicola sp. nov., six novel members of Acidobacteriota isolated from soils.</title>
        <authorList>
            <person name="Weisberg A.J."/>
            <person name="Pearce E."/>
            <person name="Kramer C.G."/>
            <person name="Chang J.H."/>
            <person name="Clarke C.R."/>
        </authorList>
    </citation>
    <scope>NUCLEOTIDE SEQUENCE</scope>
    <source>
        <strain evidence="4 6">NB05-1H</strain>
        <strain evidence="3">NRRL_B-16521</strain>
    </source>
</reference>
<dbReference type="SUPFAM" id="SSF53474">
    <property type="entry name" value="alpha/beta-Hydrolases"/>
    <property type="match status" value="1"/>
</dbReference>
<dbReference type="EMBL" id="JARAWC010000014">
    <property type="protein sequence ID" value="MDX2962179.1"/>
    <property type="molecule type" value="Genomic_DNA"/>
</dbReference>
<dbReference type="InterPro" id="IPR000073">
    <property type="entry name" value="AB_hydrolase_1"/>
</dbReference>
<comment type="caution">
    <text evidence="2">The sequence shown here is derived from an EMBL/GenBank/DDBJ whole genome shotgun (WGS) entry which is preliminary data.</text>
</comment>
<dbReference type="Gene3D" id="3.40.50.1820">
    <property type="entry name" value="alpha/beta hydrolase"/>
    <property type="match status" value="1"/>
</dbReference>
<dbReference type="GeneID" id="69811840"/>
<reference evidence="5" key="2">
    <citation type="submission" date="2014-07" db="EMBL/GenBank/DDBJ databases">
        <title>Genome sequencing of plant-pathogenic Streptomyces species.</title>
        <authorList>
            <person name="Harrison J."/>
            <person name="Sapp M."/>
            <person name="Thwaites R."/>
            <person name="Studholme D.J."/>
        </authorList>
    </citation>
    <scope>NUCLEOTIDE SEQUENCE [LARGE SCALE GENOMIC DNA]</scope>
    <source>
        <strain evidence="5">NCPPB 4445</strain>
    </source>
</reference>
<protein>
    <submittedName>
        <fullName evidence="2">Alpha/beta hydrolase</fullName>
    </submittedName>
</protein>
<dbReference type="Proteomes" id="UP001282288">
    <property type="component" value="Unassembled WGS sequence"/>
</dbReference>
<dbReference type="AlphaFoldDB" id="A0A0L0K6I8"/>
<keyword evidence="2" id="KW-0378">Hydrolase</keyword>